<sequence length="547" mass="61999">MLNHENLIAINGLFMNPQKGTSKGVCYGLSCKYLDALFCNDRDTLYRRLELIERCQENPAELLHKIQIVYDKIKQSTKDNPVLTDEEFAFLEIRPFFESITLQLHPDFYPEIHGLHVMQNYIANHKISAPKQLENAAPKLLHRSYHAKDKQELTIYFEQLKLMLQSCEQVVGFILESDEHAIALSYDQPKDAWALLNADNLIRSEITGFYHQELNSLELAEELYQALNPQIEIEEDEEIEYEPSEYTIFSLNCFGLNLDPTLTSKLNSLCPLPIDKQIISRTNEDNVSIFFLAAQSGDIEAMKVMLPEQYDIDEERYDGETPLSMAVQEGHLEAVKFLIKNGADKNHCNKKGESMLHCAAAMGHSEIIDYLISLDLDIDEEDLNCNTPLISAIYNNKEKSVLSLLTHGADVNVLYKDQFSPLCIAAFIGNPEIIVALINAGANVNYQMEDGSTALDIALSMNNLESAEAIRLFIATNEQNDTMNSISQKAYKDRLLEGVAAHSYLVGGQDKSIAFFDKMPKKHLSDIRHQTDIAENEYDKSKMFPAH</sequence>
<dbReference type="STRING" id="464.Lgor_0865"/>
<keyword evidence="6" id="KW-1185">Reference proteome</keyword>
<dbReference type="Proteomes" id="UP000254374">
    <property type="component" value="Unassembled WGS sequence"/>
</dbReference>
<name>A0A377GNL9_9GAMM</name>
<dbReference type="RefSeq" id="WP_058467372.1">
    <property type="nucleotide sequence ID" value="NZ_JAPHPK010000001.1"/>
</dbReference>
<dbReference type="PROSITE" id="PS50297">
    <property type="entry name" value="ANK_REP_REGION"/>
    <property type="match status" value="3"/>
</dbReference>
<dbReference type="InterPro" id="IPR002110">
    <property type="entry name" value="Ankyrin_rpt"/>
</dbReference>
<feature type="repeat" description="ANK" evidence="3">
    <location>
        <begin position="318"/>
        <end position="350"/>
    </location>
</feature>
<reference evidence="5 7" key="2">
    <citation type="submission" date="2018-06" db="EMBL/GenBank/DDBJ databases">
        <authorList>
            <consortium name="Pathogen Informatics"/>
            <person name="Doyle S."/>
        </authorList>
    </citation>
    <scope>NUCLEOTIDE SEQUENCE [LARGE SCALE GENOMIC DNA]</scope>
    <source>
        <strain evidence="5 7">NCTC11401</strain>
    </source>
</reference>
<dbReference type="EMBL" id="UGGV01000001">
    <property type="protein sequence ID" value="STO26214.1"/>
    <property type="molecule type" value="Genomic_DNA"/>
</dbReference>
<evidence type="ECO:0000256" key="1">
    <source>
        <dbReference type="ARBA" id="ARBA00022737"/>
    </source>
</evidence>
<dbReference type="InterPro" id="IPR036770">
    <property type="entry name" value="Ankyrin_rpt-contain_sf"/>
</dbReference>
<dbReference type="EMBL" id="FTNL01000007">
    <property type="protein sequence ID" value="SIR17023.1"/>
    <property type="molecule type" value="Genomic_DNA"/>
</dbReference>
<keyword evidence="2 3" id="KW-0040">ANK repeat</keyword>
<dbReference type="SMART" id="SM00248">
    <property type="entry name" value="ANK"/>
    <property type="match status" value="6"/>
</dbReference>
<evidence type="ECO:0000313" key="5">
    <source>
        <dbReference type="EMBL" id="STO26214.1"/>
    </source>
</evidence>
<dbReference type="PROSITE" id="PS50088">
    <property type="entry name" value="ANK_REPEAT"/>
    <property type="match status" value="4"/>
</dbReference>
<keyword evidence="1" id="KW-0677">Repeat</keyword>
<proteinExistence type="predicted"/>
<feature type="repeat" description="ANK" evidence="3">
    <location>
        <begin position="351"/>
        <end position="383"/>
    </location>
</feature>
<accession>A0A377GNL9</accession>
<evidence type="ECO:0000313" key="6">
    <source>
        <dbReference type="Proteomes" id="UP000186808"/>
    </source>
</evidence>
<dbReference type="OrthoDB" id="5637724at2"/>
<feature type="repeat" description="ANK" evidence="3">
    <location>
        <begin position="384"/>
        <end position="416"/>
    </location>
</feature>
<dbReference type="Pfam" id="PF12796">
    <property type="entry name" value="Ank_2"/>
    <property type="match status" value="2"/>
</dbReference>
<reference evidence="4 6" key="1">
    <citation type="submission" date="2017-01" db="EMBL/GenBank/DDBJ databases">
        <authorList>
            <person name="Varghese N."/>
            <person name="Submissions S."/>
        </authorList>
    </citation>
    <scope>NUCLEOTIDE SEQUENCE [LARGE SCALE GENOMIC DNA]</scope>
    <source>
        <strain evidence="4 6">ATCC 33342</strain>
    </source>
</reference>
<dbReference type="SUPFAM" id="SSF48403">
    <property type="entry name" value="Ankyrin repeat"/>
    <property type="match status" value="1"/>
</dbReference>
<feature type="repeat" description="ANK" evidence="3">
    <location>
        <begin position="417"/>
        <end position="449"/>
    </location>
</feature>
<dbReference type="Gene3D" id="1.25.40.20">
    <property type="entry name" value="Ankyrin repeat-containing domain"/>
    <property type="match status" value="1"/>
</dbReference>
<gene>
    <name evidence="5" type="ORF">NCTC11401_03066</name>
    <name evidence="4" type="ORF">SAMN05421777_107102</name>
</gene>
<dbReference type="Proteomes" id="UP000186808">
    <property type="component" value="Unassembled WGS sequence"/>
</dbReference>
<protein>
    <submittedName>
        <fullName evidence="4">Ankyrin repeat</fullName>
    </submittedName>
    <submittedName>
        <fullName evidence="5">Ribulose-5-phosphate 4-epimerase and related epimerases and aldolases</fullName>
    </submittedName>
</protein>
<evidence type="ECO:0000313" key="7">
    <source>
        <dbReference type="Proteomes" id="UP000254374"/>
    </source>
</evidence>
<dbReference type="PRINTS" id="PR01415">
    <property type="entry name" value="ANKYRIN"/>
</dbReference>
<evidence type="ECO:0000313" key="4">
    <source>
        <dbReference type="EMBL" id="SIR17023.1"/>
    </source>
</evidence>
<evidence type="ECO:0000256" key="3">
    <source>
        <dbReference type="PROSITE-ProRule" id="PRU00023"/>
    </source>
</evidence>
<evidence type="ECO:0000256" key="2">
    <source>
        <dbReference type="ARBA" id="ARBA00023043"/>
    </source>
</evidence>
<dbReference type="PANTHER" id="PTHR24171">
    <property type="entry name" value="ANKYRIN REPEAT DOMAIN-CONTAINING PROTEIN 39-RELATED"/>
    <property type="match status" value="1"/>
</dbReference>
<dbReference type="AlphaFoldDB" id="A0A377GNL9"/>
<organism evidence="5 7">
    <name type="scientific">Fluoribacter gormanii</name>
    <dbReference type="NCBI Taxonomy" id="464"/>
    <lineage>
        <taxon>Bacteria</taxon>
        <taxon>Pseudomonadati</taxon>
        <taxon>Pseudomonadota</taxon>
        <taxon>Gammaproteobacteria</taxon>
        <taxon>Legionellales</taxon>
        <taxon>Legionellaceae</taxon>
        <taxon>Fluoribacter</taxon>
    </lineage>
</organism>